<dbReference type="PIRSF" id="PIRSF036990">
    <property type="entry name" value="UCP036990_CBS_BON"/>
    <property type="match status" value="1"/>
</dbReference>
<dbReference type="SUPFAM" id="SSF54631">
    <property type="entry name" value="CBS-domain pair"/>
    <property type="match status" value="1"/>
</dbReference>
<dbReference type="InterPro" id="IPR000644">
    <property type="entry name" value="CBS_dom"/>
</dbReference>
<dbReference type="Gene3D" id="3.10.580.10">
    <property type="entry name" value="CBS-domain"/>
    <property type="match status" value="1"/>
</dbReference>
<keyword evidence="1 2" id="KW-0129">CBS domain</keyword>
<gene>
    <name evidence="5" type="ORF">JE024_37625</name>
</gene>
<reference evidence="5 6" key="1">
    <citation type="journal article" date="2016" name="Arch. Microbiol.">
        <title>Streptomyces zhihengii sp. nov., isolated from rhizospheric soil of Psammosilene tunicoides.</title>
        <authorList>
            <person name="Huang M.J."/>
            <person name="Fei J.J."/>
            <person name="Salam N."/>
            <person name="Kim C.J."/>
            <person name="Hozzein W.N."/>
            <person name="Xiao M."/>
            <person name="Huang H.Q."/>
            <person name="Li W.J."/>
        </authorList>
    </citation>
    <scope>NUCLEOTIDE SEQUENCE [LARGE SCALE GENOMIC DNA]</scope>
    <source>
        <strain evidence="5 6">YIM T102</strain>
    </source>
</reference>
<name>A0ABS2V4L7_9ACTN</name>
<feature type="domain" description="CBS" evidence="4">
    <location>
        <begin position="92"/>
        <end position="149"/>
    </location>
</feature>
<protein>
    <submittedName>
        <fullName evidence="5">CBS domain-containing protein</fullName>
    </submittedName>
</protein>
<dbReference type="InterPro" id="IPR051257">
    <property type="entry name" value="Diverse_CBS-Domain"/>
</dbReference>
<dbReference type="PROSITE" id="PS51371">
    <property type="entry name" value="CBS"/>
    <property type="match status" value="2"/>
</dbReference>
<dbReference type="InterPro" id="IPR017080">
    <property type="entry name" value="UCP036990_CBS_BON"/>
</dbReference>
<dbReference type="RefSeq" id="WP_205378306.1">
    <property type="nucleotide sequence ID" value="NZ_JAFEJA010000002.1"/>
</dbReference>
<evidence type="ECO:0000313" key="6">
    <source>
        <dbReference type="Proteomes" id="UP000664109"/>
    </source>
</evidence>
<keyword evidence="6" id="KW-1185">Reference proteome</keyword>
<sequence>MKHHTVSDVMTTDVVAVAPDAPFKKIARIFHDQAVSAVAVVDEGHRPIGVVSEADLLRSVAELPGVEGAWRGVRLLSQERGLPEAETAADLMSAPVITASADWNLTEAARHMQLEGVKRLIVTSSDGGLAGVVSRRDLLRPYLRSDEAIHGEIVGAVLGGVPSAAETIRVQVRDGVVTVSGDTGERAAADVARLCRSVEGVVAVRTSPDTSGTGPQADVPSRREG</sequence>
<accession>A0ABS2V4L7</accession>
<evidence type="ECO:0000256" key="1">
    <source>
        <dbReference type="ARBA" id="ARBA00023122"/>
    </source>
</evidence>
<dbReference type="InterPro" id="IPR046342">
    <property type="entry name" value="CBS_dom_sf"/>
</dbReference>
<dbReference type="Proteomes" id="UP000664109">
    <property type="component" value="Unassembled WGS sequence"/>
</dbReference>
<evidence type="ECO:0000256" key="2">
    <source>
        <dbReference type="PROSITE-ProRule" id="PRU00703"/>
    </source>
</evidence>
<proteinExistence type="predicted"/>
<dbReference type="PANTHER" id="PTHR43080:SF29">
    <property type="entry name" value="OS02G0818000 PROTEIN"/>
    <property type="match status" value="1"/>
</dbReference>
<dbReference type="SMART" id="SM00116">
    <property type="entry name" value="CBS"/>
    <property type="match status" value="2"/>
</dbReference>
<comment type="caution">
    <text evidence="5">The sequence shown here is derived from an EMBL/GenBank/DDBJ whole genome shotgun (WGS) entry which is preliminary data.</text>
</comment>
<evidence type="ECO:0000256" key="3">
    <source>
        <dbReference type="SAM" id="MobiDB-lite"/>
    </source>
</evidence>
<dbReference type="EMBL" id="JAFEJA010000002">
    <property type="protein sequence ID" value="MBM9624288.1"/>
    <property type="molecule type" value="Genomic_DNA"/>
</dbReference>
<feature type="region of interest" description="Disordered" evidence="3">
    <location>
        <begin position="205"/>
        <end position="225"/>
    </location>
</feature>
<organism evidence="5 6">
    <name type="scientific">Streptomyces zhihengii</name>
    <dbReference type="NCBI Taxonomy" id="1818004"/>
    <lineage>
        <taxon>Bacteria</taxon>
        <taxon>Bacillati</taxon>
        <taxon>Actinomycetota</taxon>
        <taxon>Actinomycetes</taxon>
        <taxon>Kitasatosporales</taxon>
        <taxon>Streptomycetaceae</taxon>
        <taxon>Streptomyces</taxon>
    </lineage>
</organism>
<feature type="domain" description="CBS" evidence="4">
    <location>
        <begin position="10"/>
        <end position="67"/>
    </location>
</feature>
<evidence type="ECO:0000313" key="5">
    <source>
        <dbReference type="EMBL" id="MBM9624288.1"/>
    </source>
</evidence>
<dbReference type="Pfam" id="PF00571">
    <property type="entry name" value="CBS"/>
    <property type="match status" value="2"/>
</dbReference>
<evidence type="ECO:0000259" key="4">
    <source>
        <dbReference type="PROSITE" id="PS51371"/>
    </source>
</evidence>
<dbReference type="PANTHER" id="PTHR43080">
    <property type="entry name" value="CBS DOMAIN-CONTAINING PROTEIN CBSX3, MITOCHONDRIAL"/>
    <property type="match status" value="1"/>
</dbReference>